<dbReference type="RefSeq" id="WP_206579173.1">
    <property type="nucleotide sequence ID" value="NZ_JAFKCT010000007.1"/>
</dbReference>
<proteinExistence type="predicted"/>
<evidence type="ECO:0000313" key="2">
    <source>
        <dbReference type="EMBL" id="MBN7812390.1"/>
    </source>
</evidence>
<evidence type="ECO:0000256" key="1">
    <source>
        <dbReference type="SAM" id="SignalP"/>
    </source>
</evidence>
<comment type="caution">
    <text evidence="2">The sequence shown here is derived from an EMBL/GenBank/DDBJ whole genome shotgun (WGS) entry which is preliminary data.</text>
</comment>
<reference evidence="2 3" key="1">
    <citation type="submission" date="2021-03" db="EMBL/GenBank/DDBJ databases">
        <title>novel species isolated from a fishpond in China.</title>
        <authorList>
            <person name="Lu H."/>
            <person name="Cai Z."/>
        </authorList>
    </citation>
    <scope>NUCLEOTIDE SEQUENCE [LARGE SCALE GENOMIC DNA]</scope>
    <source>
        <strain evidence="2 3">H41</strain>
    </source>
</reference>
<dbReference type="Proteomes" id="UP000664317">
    <property type="component" value="Unassembled WGS sequence"/>
</dbReference>
<sequence length="407" mass="45616">MRLAKYLLISAAFFFQLKVAQAQQSIRGYYVDAEGTRRDAEFQFTFDQEDYGEFVVLGEEPKRVLTPGKVKEVGFENGRLFQSETLPDSPEPVFVLVMRDGSLDLLKWQKNYFIRQEDQVVALKELTSTKDVNGQATKVVTKQYQGVLMSLLKPSPDQEDLSKAIRSSGLNDRDLSRIVDLYHEANGLAIDRTASEAQGRPFSAKIKVQAGVGIQSLVKNFENQGFSYQLESGMSTYVEAGVRFRDFRNAPRLFVDLGLAYYGESDRVLAEASRISYEFDGTQTFTSSSVVIPLEIHYIFSKGNTSEWYAGTGLSFWISSYENESAEFTLDNGEPTPATHQDDFVSRKPASVSPNLKLGWAKSLSSKSQLFVEAKGDLLLKNYEMRPLTYYAIYNLGVLSLSAGVAF</sequence>
<name>A0ABS3C5J4_9BACT</name>
<dbReference type="EMBL" id="JAFKCT010000007">
    <property type="protein sequence ID" value="MBN7812390.1"/>
    <property type="molecule type" value="Genomic_DNA"/>
</dbReference>
<keyword evidence="1" id="KW-0732">Signal</keyword>
<gene>
    <name evidence="2" type="ORF">J0A68_15665</name>
</gene>
<keyword evidence="3" id="KW-1185">Reference proteome</keyword>
<protein>
    <recommendedName>
        <fullName evidence="4">Outer membrane protein beta-barrel domain-containing protein</fullName>
    </recommendedName>
</protein>
<evidence type="ECO:0000313" key="3">
    <source>
        <dbReference type="Proteomes" id="UP000664317"/>
    </source>
</evidence>
<organism evidence="2 3">
    <name type="scientific">Algoriphagus oliviformis</name>
    <dbReference type="NCBI Taxonomy" id="2811231"/>
    <lineage>
        <taxon>Bacteria</taxon>
        <taxon>Pseudomonadati</taxon>
        <taxon>Bacteroidota</taxon>
        <taxon>Cytophagia</taxon>
        <taxon>Cytophagales</taxon>
        <taxon>Cyclobacteriaceae</taxon>
        <taxon>Algoriphagus</taxon>
    </lineage>
</organism>
<accession>A0ABS3C5J4</accession>
<feature type="signal peptide" evidence="1">
    <location>
        <begin position="1"/>
        <end position="22"/>
    </location>
</feature>
<feature type="chain" id="PRO_5045289739" description="Outer membrane protein beta-barrel domain-containing protein" evidence="1">
    <location>
        <begin position="23"/>
        <end position="407"/>
    </location>
</feature>
<evidence type="ECO:0008006" key="4">
    <source>
        <dbReference type="Google" id="ProtNLM"/>
    </source>
</evidence>